<keyword evidence="7" id="KW-0539">Nucleus</keyword>
<keyword evidence="4" id="KW-0653">Protein transport</keyword>
<feature type="region of interest" description="Disordered" evidence="8">
    <location>
        <begin position="460"/>
        <end position="544"/>
    </location>
</feature>
<dbReference type="InterPro" id="IPR053074">
    <property type="entry name" value="NPC_Nucleoporin"/>
</dbReference>
<dbReference type="AlphaFoldDB" id="A0A0C3PTP7"/>
<keyword evidence="11" id="KW-1185">Reference proteome</keyword>
<evidence type="ECO:0000313" key="10">
    <source>
        <dbReference type="EMBL" id="KIP10938.1"/>
    </source>
</evidence>
<dbReference type="InterPro" id="IPR011993">
    <property type="entry name" value="PH-like_dom_sf"/>
</dbReference>
<dbReference type="EMBL" id="KN840450">
    <property type="protein sequence ID" value="KIP10938.1"/>
    <property type="molecule type" value="Genomic_DNA"/>
</dbReference>
<sequence length="657" mass="67121">MKRGAEKQLAKDDRDEDDEVDEPGQGFKKADDSVLAGRKIRGLPRRVAGSQSTSGAAAIEAPPAAVPKFGSFGGFGTAASPSSFSFGAPSKPNVAAVSALPSAMASPSSFSFGAPSKPNVAPVNALSPATASPSATPTLSSSASNAAKTFASFLGTPSEPKPPSNGVHPPNGTLAEDARLKAETKYYRALRGLNVSFVDAITKAVDSDPFLNIAEVLEQYKSLRVKARQEYDDVVANASSAAPAVSAASSFSFGTPTATRPPVPPATPFSFGGAPIPSSEQNSTPPTTSSGFTFGSKPSTGTDSKPAATMPAPPSAFAAFTPPNSSSTSTNTSGSFIPKVDSSGSGTGPFTFGSSSPSSNTALAPPATSKNTSSLGDSSSIPSDPNTTPSIFSSNLFSGAASKDGKEADKTASAFTSNVFSGVFTLGNKPSTSTPTKPLFGAGSSSKPFGFGSTGSIGNPIGFSFGSPPKTPDESKPPAPASAFGGFTFGAPATAKTAESSEAGGDTDVSSRGDTPATDAPAPLIASSSVHDIEGEGEEDEETKHEVRTKVYRMMTKQDGSQQWTDVGIGMLRVKAHKQTGTRRLLLRNSSTGKITINFNVHGGMNPTVAKNVVSFMGHDEGKSVAFKLRVKTTDQAEDLKNALEREIEFVKSKSSS</sequence>
<dbReference type="GO" id="GO:0015031">
    <property type="term" value="P:protein transport"/>
    <property type="evidence" value="ECO:0007669"/>
    <property type="project" value="UniProtKB-KW"/>
</dbReference>
<dbReference type="SUPFAM" id="SSF50729">
    <property type="entry name" value="PH domain-like"/>
    <property type="match status" value="1"/>
</dbReference>
<reference evidence="10 11" key="1">
    <citation type="journal article" date="2014" name="PLoS Genet.">
        <title>Analysis of the Phlebiopsis gigantea genome, transcriptome and secretome provides insight into its pioneer colonization strategies of wood.</title>
        <authorList>
            <person name="Hori C."/>
            <person name="Ishida T."/>
            <person name="Igarashi K."/>
            <person name="Samejima M."/>
            <person name="Suzuki H."/>
            <person name="Master E."/>
            <person name="Ferreira P."/>
            <person name="Ruiz-Duenas F.J."/>
            <person name="Held B."/>
            <person name="Canessa P."/>
            <person name="Larrondo L.F."/>
            <person name="Schmoll M."/>
            <person name="Druzhinina I.S."/>
            <person name="Kubicek C.P."/>
            <person name="Gaskell J.A."/>
            <person name="Kersten P."/>
            <person name="St John F."/>
            <person name="Glasner J."/>
            <person name="Sabat G."/>
            <person name="Splinter BonDurant S."/>
            <person name="Syed K."/>
            <person name="Yadav J."/>
            <person name="Mgbeahuruike A.C."/>
            <person name="Kovalchuk A."/>
            <person name="Asiegbu F.O."/>
            <person name="Lackner G."/>
            <person name="Hoffmeister D."/>
            <person name="Rencoret J."/>
            <person name="Gutierrez A."/>
            <person name="Sun H."/>
            <person name="Lindquist E."/>
            <person name="Barry K."/>
            <person name="Riley R."/>
            <person name="Grigoriev I.V."/>
            <person name="Henrissat B."/>
            <person name="Kues U."/>
            <person name="Berka R.M."/>
            <person name="Martinez A.T."/>
            <person name="Covert S.F."/>
            <person name="Blanchette R.A."/>
            <person name="Cullen D."/>
        </authorList>
    </citation>
    <scope>NUCLEOTIDE SEQUENCE [LARGE SCALE GENOMIC DNA]</scope>
    <source>
        <strain evidence="10 11">11061_1 CR5-6</strain>
    </source>
</reference>
<dbReference type="PANTHER" id="PTHR38697">
    <property type="entry name" value="NUCLEAR PORE COMPLEX PROTEIN SIMILAR TO S. CEREVISIAE NUP2 (EUROFUNG)"/>
    <property type="match status" value="1"/>
</dbReference>
<evidence type="ECO:0000256" key="7">
    <source>
        <dbReference type="ARBA" id="ARBA00023242"/>
    </source>
</evidence>
<comment type="subcellular location">
    <subcellularLocation>
        <location evidence="1">Nucleus</location>
        <location evidence="1">Nuclear pore complex</location>
    </subcellularLocation>
</comment>
<dbReference type="GO" id="GO:0005643">
    <property type="term" value="C:nuclear pore"/>
    <property type="evidence" value="ECO:0007669"/>
    <property type="project" value="UniProtKB-SubCell"/>
</dbReference>
<dbReference type="PANTHER" id="PTHR38697:SF1">
    <property type="entry name" value="NUCLEAR PORE COMPLEX PROTEIN SIMILAR TO S. CEREVISIAE NUP2 (EUROFUNG)"/>
    <property type="match status" value="1"/>
</dbReference>
<accession>A0A0C3PTP7</accession>
<name>A0A0C3PTP7_PHLG1</name>
<feature type="region of interest" description="Disordered" evidence="8">
    <location>
        <begin position="1"/>
        <end position="60"/>
    </location>
</feature>
<evidence type="ECO:0000256" key="8">
    <source>
        <dbReference type="SAM" id="MobiDB-lite"/>
    </source>
</evidence>
<gene>
    <name evidence="10" type="ORF">PHLGIDRAFT_11019</name>
</gene>
<dbReference type="Pfam" id="PF08911">
    <property type="entry name" value="NUP50"/>
    <property type="match status" value="1"/>
</dbReference>
<organism evidence="10 11">
    <name type="scientific">Phlebiopsis gigantea (strain 11061_1 CR5-6)</name>
    <name type="common">White-rot fungus</name>
    <name type="synonym">Peniophora gigantea</name>
    <dbReference type="NCBI Taxonomy" id="745531"/>
    <lineage>
        <taxon>Eukaryota</taxon>
        <taxon>Fungi</taxon>
        <taxon>Dikarya</taxon>
        <taxon>Basidiomycota</taxon>
        <taxon>Agaricomycotina</taxon>
        <taxon>Agaricomycetes</taxon>
        <taxon>Polyporales</taxon>
        <taxon>Phanerochaetaceae</taxon>
        <taxon>Phlebiopsis</taxon>
    </lineage>
</organism>
<keyword evidence="5" id="KW-0811">Translocation</keyword>
<dbReference type="Gene3D" id="2.30.29.30">
    <property type="entry name" value="Pleckstrin-homology domain (PH domain)/Phosphotyrosine-binding domain (PTB)"/>
    <property type="match status" value="1"/>
</dbReference>
<evidence type="ECO:0000256" key="5">
    <source>
        <dbReference type="ARBA" id="ARBA00023010"/>
    </source>
</evidence>
<keyword evidence="2" id="KW-0813">Transport</keyword>
<dbReference type="HOGENOM" id="CLU_027517_0_0_1"/>
<feature type="region of interest" description="Disordered" evidence="8">
    <location>
        <begin position="153"/>
        <end position="174"/>
    </location>
</feature>
<proteinExistence type="predicted"/>
<evidence type="ECO:0000313" key="11">
    <source>
        <dbReference type="Proteomes" id="UP000053257"/>
    </source>
</evidence>
<keyword evidence="3" id="KW-0509">mRNA transport</keyword>
<dbReference type="OrthoDB" id="185618at2759"/>
<feature type="region of interest" description="Disordered" evidence="8">
    <location>
        <begin position="251"/>
        <end position="387"/>
    </location>
</feature>
<dbReference type="Pfam" id="PF00638">
    <property type="entry name" value="Ran_BP1"/>
    <property type="match status" value="1"/>
</dbReference>
<keyword evidence="6" id="KW-0906">Nuclear pore complex</keyword>
<dbReference type="GO" id="GO:0051028">
    <property type="term" value="P:mRNA transport"/>
    <property type="evidence" value="ECO:0007669"/>
    <property type="project" value="UniProtKB-KW"/>
</dbReference>
<evidence type="ECO:0000256" key="6">
    <source>
        <dbReference type="ARBA" id="ARBA00023132"/>
    </source>
</evidence>
<evidence type="ECO:0000256" key="3">
    <source>
        <dbReference type="ARBA" id="ARBA00022816"/>
    </source>
</evidence>
<evidence type="ECO:0000256" key="4">
    <source>
        <dbReference type="ARBA" id="ARBA00022927"/>
    </source>
</evidence>
<feature type="compositionally biased region" description="Low complexity" evidence="8">
    <location>
        <begin position="342"/>
        <end position="359"/>
    </location>
</feature>
<dbReference type="CDD" id="cd13170">
    <property type="entry name" value="RanBD_NUP50"/>
    <property type="match status" value="1"/>
</dbReference>
<protein>
    <recommendedName>
        <fullName evidence="9">RanBD1 domain-containing protein</fullName>
    </recommendedName>
</protein>
<feature type="compositionally biased region" description="Low complexity" evidence="8">
    <location>
        <begin position="283"/>
        <end position="333"/>
    </location>
</feature>
<evidence type="ECO:0000256" key="1">
    <source>
        <dbReference type="ARBA" id="ARBA00004567"/>
    </source>
</evidence>
<dbReference type="SMART" id="SM00160">
    <property type="entry name" value="RanBD"/>
    <property type="match status" value="1"/>
</dbReference>
<dbReference type="InterPro" id="IPR015007">
    <property type="entry name" value="NUP2/50/61"/>
</dbReference>
<dbReference type="STRING" id="745531.A0A0C3PTP7"/>
<dbReference type="PROSITE" id="PS50196">
    <property type="entry name" value="RANBD1"/>
    <property type="match status" value="1"/>
</dbReference>
<evidence type="ECO:0000259" key="9">
    <source>
        <dbReference type="PROSITE" id="PS50196"/>
    </source>
</evidence>
<feature type="domain" description="RanBD1" evidence="9">
    <location>
        <begin position="537"/>
        <end position="653"/>
    </location>
</feature>
<dbReference type="InterPro" id="IPR000156">
    <property type="entry name" value="Ran_bind_dom"/>
</dbReference>
<evidence type="ECO:0000256" key="2">
    <source>
        <dbReference type="ARBA" id="ARBA00022448"/>
    </source>
</evidence>
<feature type="compositionally biased region" description="Low complexity" evidence="8">
    <location>
        <begin position="373"/>
        <end position="385"/>
    </location>
</feature>
<dbReference type="Proteomes" id="UP000053257">
    <property type="component" value="Unassembled WGS sequence"/>
</dbReference>
<feature type="compositionally biased region" description="Basic and acidic residues" evidence="8">
    <location>
        <begin position="1"/>
        <end position="13"/>
    </location>
</feature>